<dbReference type="Proteomes" id="UP001177120">
    <property type="component" value="Unassembled WGS sequence"/>
</dbReference>
<gene>
    <name evidence="1" type="ORF">JQC72_00950</name>
</gene>
<protein>
    <submittedName>
        <fullName evidence="1">Uncharacterized protein</fullName>
    </submittedName>
</protein>
<sequence length="113" mass="13236">MKSFFPLLLVFLFIVGCTGSNDLVGKWVFQKSTDEYAKCVDSLEVLDDSTMLFQRNGKTYNAEYRILDDNRFFWKTNFEDQGTLSYEIDGDTLIMQEFSEEPETGVKCYYQQQ</sequence>
<dbReference type="RefSeq" id="WP_205492255.1">
    <property type="nucleotide sequence ID" value="NZ_JAFHAP010000002.1"/>
</dbReference>
<comment type="caution">
    <text evidence="1">The sequence shown here is derived from an EMBL/GenBank/DDBJ whole genome shotgun (WGS) entry which is preliminary data.</text>
</comment>
<proteinExistence type="predicted"/>
<name>A0ABS2WF44_9BACL</name>
<accession>A0ABS2WF44</accession>
<evidence type="ECO:0000313" key="2">
    <source>
        <dbReference type="Proteomes" id="UP001177120"/>
    </source>
</evidence>
<keyword evidence="2" id="KW-1185">Reference proteome</keyword>
<organism evidence="1 2">
    <name type="scientific">Polycladomyces zharkentensis</name>
    <dbReference type="NCBI Taxonomy" id="2807616"/>
    <lineage>
        <taxon>Bacteria</taxon>
        <taxon>Bacillati</taxon>
        <taxon>Bacillota</taxon>
        <taxon>Bacilli</taxon>
        <taxon>Bacillales</taxon>
        <taxon>Thermoactinomycetaceae</taxon>
        <taxon>Polycladomyces</taxon>
    </lineage>
</organism>
<dbReference type="EMBL" id="JAFHAP010000002">
    <property type="protein sequence ID" value="MBN2908091.1"/>
    <property type="molecule type" value="Genomic_DNA"/>
</dbReference>
<reference evidence="1" key="1">
    <citation type="journal article" date="2024" name="Int. J. Syst. Evol. Microbiol.">
        <title>Polycladomyces zharkentensis sp. nov., a novel thermophilic cellulose- and starch-degrading member of the Bacillota from a geothermal aquifer in Kazakhstan.</title>
        <authorList>
            <person name="Mashzhan A."/>
            <person name="Kistaubayeva A."/>
            <person name="Javier-Lopez R."/>
            <person name="Bissenova U."/>
            <person name="Bissenbay A."/>
            <person name="Birkeland N.K."/>
        </authorList>
    </citation>
    <scope>NUCLEOTIDE SEQUENCE</scope>
    <source>
        <strain evidence="1">ZKZ2T</strain>
    </source>
</reference>
<evidence type="ECO:0000313" key="1">
    <source>
        <dbReference type="EMBL" id="MBN2908091.1"/>
    </source>
</evidence>
<dbReference type="PROSITE" id="PS51257">
    <property type="entry name" value="PROKAR_LIPOPROTEIN"/>
    <property type="match status" value="1"/>
</dbReference>